<evidence type="ECO:0000256" key="4">
    <source>
        <dbReference type="ARBA" id="ARBA00022553"/>
    </source>
</evidence>
<dbReference type="Proteomes" id="UP000295281">
    <property type="component" value="Unassembled WGS sequence"/>
</dbReference>
<keyword evidence="4" id="KW-0597">Phosphoprotein</keyword>
<dbReference type="InterPro" id="IPR016152">
    <property type="entry name" value="PTrfase/Anion_transptr"/>
</dbReference>
<keyword evidence="6" id="KW-0598">Phosphotransferase system</keyword>
<evidence type="ECO:0000256" key="8">
    <source>
        <dbReference type="ARBA" id="ARBA00037387"/>
    </source>
</evidence>
<evidence type="ECO:0000256" key="5">
    <source>
        <dbReference type="ARBA" id="ARBA00022679"/>
    </source>
</evidence>
<comment type="subcellular location">
    <subcellularLocation>
        <location evidence="1">Cytoplasm</location>
    </subcellularLocation>
</comment>
<evidence type="ECO:0000313" key="13">
    <source>
        <dbReference type="Proteomes" id="UP000295281"/>
    </source>
</evidence>
<accession>A0A4R6UYS0</accession>
<dbReference type="SUPFAM" id="SSF55804">
    <property type="entry name" value="Phoshotransferase/anion transport protein"/>
    <property type="match status" value="1"/>
</dbReference>
<reference evidence="12 13" key="1">
    <citation type="submission" date="2019-03" db="EMBL/GenBank/DDBJ databases">
        <title>Genomic Encyclopedia of Type Strains, Phase IV (KMG-IV): sequencing the most valuable type-strain genomes for metagenomic binning, comparative biology and taxonomic classification.</title>
        <authorList>
            <person name="Goeker M."/>
        </authorList>
    </citation>
    <scope>NUCLEOTIDE SEQUENCE [LARGE SCALE GENOMIC DNA]</scope>
    <source>
        <strain evidence="12 13">DSM 46770</strain>
    </source>
</reference>
<evidence type="ECO:0000313" key="12">
    <source>
        <dbReference type="EMBL" id="TDQ48814.1"/>
    </source>
</evidence>
<dbReference type="InterPro" id="IPR051351">
    <property type="entry name" value="Ascorbate-PTS_EIIA_comp"/>
</dbReference>
<keyword evidence="13" id="KW-1185">Reference proteome</keyword>
<organism evidence="12 13">
    <name type="scientific">Actinorugispora endophytica</name>
    <dbReference type="NCBI Taxonomy" id="1605990"/>
    <lineage>
        <taxon>Bacteria</taxon>
        <taxon>Bacillati</taxon>
        <taxon>Actinomycetota</taxon>
        <taxon>Actinomycetes</taxon>
        <taxon>Streptosporangiales</taxon>
        <taxon>Nocardiopsidaceae</taxon>
        <taxon>Actinorugispora</taxon>
    </lineage>
</organism>
<protein>
    <recommendedName>
        <fullName evidence="9">Ascorbate-specific PTS system EIIA component</fullName>
    </recommendedName>
    <alternativeName>
        <fullName evidence="10">Ascorbate-specific phosphotransferase enzyme IIA component</fullName>
    </alternativeName>
</protein>
<keyword evidence="7" id="KW-0418">Kinase</keyword>
<comment type="caution">
    <text evidence="12">The sequence shown here is derived from an EMBL/GenBank/DDBJ whole genome shotgun (WGS) entry which is preliminary data.</text>
</comment>
<name>A0A4R6UYS0_9ACTN</name>
<evidence type="ECO:0000256" key="7">
    <source>
        <dbReference type="ARBA" id="ARBA00022777"/>
    </source>
</evidence>
<dbReference type="GO" id="GO:0009401">
    <property type="term" value="P:phosphoenolpyruvate-dependent sugar phosphotransferase system"/>
    <property type="evidence" value="ECO:0007669"/>
    <property type="project" value="UniProtKB-KW"/>
</dbReference>
<dbReference type="EMBL" id="SNYN01000017">
    <property type="protein sequence ID" value="TDQ48814.1"/>
    <property type="molecule type" value="Genomic_DNA"/>
</dbReference>
<feature type="domain" description="PTS EIIA type-2" evidence="11">
    <location>
        <begin position="9"/>
        <end position="152"/>
    </location>
</feature>
<comment type="function">
    <text evidence="8">The phosphoenolpyruvate-dependent sugar phosphotransferase system (sugar PTS), a major carbohydrate active transport system, catalyzes the phosphorylation of incoming sugar substrates concomitantly with their translocation across the cell membrane. The enzyme II UlaABC PTS system is involved in ascorbate transport.</text>
</comment>
<dbReference type="GO" id="GO:0016301">
    <property type="term" value="F:kinase activity"/>
    <property type="evidence" value="ECO:0007669"/>
    <property type="project" value="UniProtKB-KW"/>
</dbReference>
<dbReference type="GO" id="GO:0005737">
    <property type="term" value="C:cytoplasm"/>
    <property type="evidence" value="ECO:0007669"/>
    <property type="project" value="UniProtKB-SubCell"/>
</dbReference>
<dbReference type="AlphaFoldDB" id="A0A4R6UYS0"/>
<keyword evidence="2" id="KW-0813">Transport</keyword>
<evidence type="ECO:0000256" key="2">
    <source>
        <dbReference type="ARBA" id="ARBA00022448"/>
    </source>
</evidence>
<evidence type="ECO:0000256" key="3">
    <source>
        <dbReference type="ARBA" id="ARBA00022490"/>
    </source>
</evidence>
<evidence type="ECO:0000259" key="11">
    <source>
        <dbReference type="PROSITE" id="PS51094"/>
    </source>
</evidence>
<dbReference type="PANTHER" id="PTHR36203">
    <property type="entry name" value="ASCORBATE-SPECIFIC PTS SYSTEM EIIA COMPONENT"/>
    <property type="match status" value="1"/>
</dbReference>
<gene>
    <name evidence="12" type="ORF">EV190_11770</name>
</gene>
<keyword evidence="3" id="KW-0963">Cytoplasm</keyword>
<dbReference type="Gene3D" id="3.40.930.10">
    <property type="entry name" value="Mannitol-specific EII, Chain A"/>
    <property type="match status" value="1"/>
</dbReference>
<evidence type="ECO:0000256" key="10">
    <source>
        <dbReference type="ARBA" id="ARBA00042072"/>
    </source>
</evidence>
<sequence length="156" mass="16036">MVGEPVLSRLLPSEAISTGVAAADWRAAVRAAGDLLVATGATTADYTSRMRQVVETHGPYIVVSPGLALAHAAPGRSVLRTGLSWVSLSSPVPFGHPGNDPVGLVVGLAGADRDDHCAALAAVTALLASPDRLAALSRIEDPDRVHSLISAFEVWA</sequence>
<dbReference type="PROSITE" id="PS51094">
    <property type="entry name" value="PTS_EIIA_TYPE_2"/>
    <property type="match status" value="1"/>
</dbReference>
<dbReference type="PANTHER" id="PTHR36203:SF1">
    <property type="entry name" value="ASCORBATE-SPECIFIC PTS SYSTEM EIIA COMPONENT"/>
    <property type="match status" value="1"/>
</dbReference>
<proteinExistence type="predicted"/>
<dbReference type="Pfam" id="PF00359">
    <property type="entry name" value="PTS_EIIA_2"/>
    <property type="match status" value="1"/>
</dbReference>
<keyword evidence="5" id="KW-0808">Transferase</keyword>
<dbReference type="InterPro" id="IPR002178">
    <property type="entry name" value="PTS_EIIA_type-2_dom"/>
</dbReference>
<evidence type="ECO:0000256" key="1">
    <source>
        <dbReference type="ARBA" id="ARBA00004496"/>
    </source>
</evidence>
<evidence type="ECO:0000256" key="6">
    <source>
        <dbReference type="ARBA" id="ARBA00022683"/>
    </source>
</evidence>
<evidence type="ECO:0000256" key="9">
    <source>
        <dbReference type="ARBA" id="ARBA00041175"/>
    </source>
</evidence>